<dbReference type="Pfam" id="PF01535">
    <property type="entry name" value="PPR"/>
    <property type="match status" value="4"/>
</dbReference>
<dbReference type="SUPFAM" id="SSF48452">
    <property type="entry name" value="TPR-like"/>
    <property type="match status" value="1"/>
</dbReference>
<reference evidence="3 4" key="1">
    <citation type="submission" date="2018-06" db="EMBL/GenBank/DDBJ databases">
        <title>The Genome of Cuscuta australis (Dodder) Provides Insight into the Evolution of Plant Parasitism.</title>
        <authorList>
            <person name="Liu H."/>
        </authorList>
    </citation>
    <scope>NUCLEOTIDE SEQUENCE [LARGE SCALE GENOMIC DNA]</scope>
    <source>
        <strain evidence="4">cv. Yunnan</strain>
        <tissue evidence="3">Vines</tissue>
    </source>
</reference>
<feature type="repeat" description="PPR" evidence="2">
    <location>
        <begin position="87"/>
        <end position="121"/>
    </location>
</feature>
<dbReference type="AlphaFoldDB" id="A0A328DJQ1"/>
<dbReference type="EMBL" id="NQVE01000142">
    <property type="protein sequence ID" value="RAL44838.1"/>
    <property type="molecule type" value="Genomic_DNA"/>
</dbReference>
<evidence type="ECO:0000313" key="4">
    <source>
        <dbReference type="Proteomes" id="UP000249390"/>
    </source>
</evidence>
<keyword evidence="1" id="KW-0677">Repeat</keyword>
<dbReference type="InterPro" id="IPR046848">
    <property type="entry name" value="E_motif"/>
</dbReference>
<comment type="caution">
    <text evidence="3">The sequence shown here is derived from an EMBL/GenBank/DDBJ whole genome shotgun (WGS) entry which is preliminary data.</text>
</comment>
<feature type="repeat" description="PPR" evidence="2">
    <location>
        <begin position="293"/>
        <end position="327"/>
    </location>
</feature>
<dbReference type="GO" id="GO:0003723">
    <property type="term" value="F:RNA binding"/>
    <property type="evidence" value="ECO:0007669"/>
    <property type="project" value="InterPro"/>
</dbReference>
<accession>A0A328DJQ1</accession>
<keyword evidence="4" id="KW-1185">Reference proteome</keyword>
<gene>
    <name evidence="3" type="ORF">DM860_003597</name>
</gene>
<dbReference type="FunFam" id="1.25.40.10:FF:000525">
    <property type="entry name" value="Pentatricopeptide (PPR) repeat-containing protein-like"/>
    <property type="match status" value="1"/>
</dbReference>
<organism evidence="3 4">
    <name type="scientific">Cuscuta australis</name>
    <dbReference type="NCBI Taxonomy" id="267555"/>
    <lineage>
        <taxon>Eukaryota</taxon>
        <taxon>Viridiplantae</taxon>
        <taxon>Streptophyta</taxon>
        <taxon>Embryophyta</taxon>
        <taxon>Tracheophyta</taxon>
        <taxon>Spermatophyta</taxon>
        <taxon>Magnoliopsida</taxon>
        <taxon>eudicotyledons</taxon>
        <taxon>Gunneridae</taxon>
        <taxon>Pentapetalae</taxon>
        <taxon>asterids</taxon>
        <taxon>lamiids</taxon>
        <taxon>Solanales</taxon>
        <taxon>Convolvulaceae</taxon>
        <taxon>Cuscuteae</taxon>
        <taxon>Cuscuta</taxon>
        <taxon>Cuscuta subgen. Grammica</taxon>
        <taxon>Cuscuta sect. Cleistogrammica</taxon>
    </lineage>
</organism>
<dbReference type="Pfam" id="PF13041">
    <property type="entry name" value="PPR_2"/>
    <property type="match status" value="1"/>
</dbReference>
<evidence type="ECO:0008006" key="5">
    <source>
        <dbReference type="Google" id="ProtNLM"/>
    </source>
</evidence>
<dbReference type="PROSITE" id="PS51375">
    <property type="entry name" value="PPR"/>
    <property type="match status" value="2"/>
</dbReference>
<dbReference type="GO" id="GO:0009451">
    <property type="term" value="P:RNA modification"/>
    <property type="evidence" value="ECO:0007669"/>
    <property type="project" value="InterPro"/>
</dbReference>
<dbReference type="PANTHER" id="PTHR47926">
    <property type="entry name" value="PENTATRICOPEPTIDE REPEAT-CONTAINING PROTEIN"/>
    <property type="match status" value="1"/>
</dbReference>
<dbReference type="InterPro" id="IPR046960">
    <property type="entry name" value="PPR_At4g14850-like_plant"/>
</dbReference>
<protein>
    <recommendedName>
        <fullName evidence="5">Pentatricopeptide repeat-containing protein</fullName>
    </recommendedName>
</protein>
<dbReference type="NCBIfam" id="TIGR00756">
    <property type="entry name" value="PPR"/>
    <property type="match status" value="3"/>
</dbReference>
<dbReference type="InterPro" id="IPR002885">
    <property type="entry name" value="PPR_rpt"/>
</dbReference>
<proteinExistence type="predicted"/>
<name>A0A328DJQ1_9ASTE</name>
<dbReference type="FunFam" id="1.25.40.10:FF:000755">
    <property type="entry name" value="Pentatricopeptide repeat-containing protein"/>
    <property type="match status" value="1"/>
</dbReference>
<evidence type="ECO:0000256" key="1">
    <source>
        <dbReference type="ARBA" id="ARBA00022737"/>
    </source>
</evidence>
<dbReference type="PANTHER" id="PTHR47926:SF386">
    <property type="entry name" value="PENTATRICOPEPTIDE REPEAT-CONTAINING PROTEIN"/>
    <property type="match status" value="1"/>
</dbReference>
<evidence type="ECO:0000256" key="2">
    <source>
        <dbReference type="PROSITE-ProRule" id="PRU00708"/>
    </source>
</evidence>
<dbReference type="Proteomes" id="UP000249390">
    <property type="component" value="Unassembled WGS sequence"/>
</dbReference>
<dbReference type="InterPro" id="IPR011990">
    <property type="entry name" value="TPR-like_helical_dom_sf"/>
</dbReference>
<dbReference type="Gene3D" id="1.25.40.10">
    <property type="entry name" value="Tetratricopeptide repeat domain"/>
    <property type="match status" value="2"/>
</dbReference>
<dbReference type="Pfam" id="PF20431">
    <property type="entry name" value="E_motif"/>
    <property type="match status" value="1"/>
</dbReference>
<sequence>MTIEALLQPGSKTHCVTQVLDQVTRTKNLRAVKAIHGHLIITGLLSLTPTLQTKIIFAHTTCLLPQSNNLLLRRTLTDLLSSLNPRNPLLFNSIISGFCESGFYSLALQAFSFMHSNGVCIDSYTLCSSVTSASSLRNLEFGRKVHAFTEKSGWFSSVYVGCALIDFYAKLQCVDSAALLFDEIPVRNSVCANALISGYTESKMWDEALELARKLPFLNLGFDNFTFSSVLRACAGISAVGLGMQAHGCGIRKIPDFESDVFLQSLLIEMYGKCGLLEKARRVFDMGVVRKRDLVLWTSMLGVLGRNGNYEQVITLFREMVTQGTKPDGVAFLTVISACSHTGQVCLGMEYFESMAGDYGLEHGPEHYSCVIDLLCRSGELEKAWKFVEKGNRSFTVSTWGALLNACIECGNVELGKFAAQRAIELDPHNDGIYVLLSNLYARNSMWSEIEELREFVGGKGLKKDIGSSWIDVAT</sequence>
<evidence type="ECO:0000313" key="3">
    <source>
        <dbReference type="EMBL" id="RAL44838.1"/>
    </source>
</evidence>